<keyword evidence="10" id="KW-0482">Metalloprotease</keyword>
<keyword evidence="8" id="KW-0378">Hydrolase</keyword>
<dbReference type="InterPro" id="IPR027268">
    <property type="entry name" value="Peptidase_M4/M1_CTD_sf"/>
</dbReference>
<evidence type="ECO:0000256" key="13">
    <source>
        <dbReference type="SAM" id="SignalP"/>
    </source>
</evidence>
<dbReference type="EMBL" id="CP071872">
    <property type="protein sequence ID" value="UNM15905.1"/>
    <property type="molecule type" value="Genomic_DNA"/>
</dbReference>
<comment type="catalytic activity">
    <reaction evidence="1">
        <text>Release of an N-terminal amino acid, Xaa-|-Yaa- from a peptide, amide or arylamide. Xaa is preferably Ala, but may be most amino acids including Pro (slow action). When a terminal hydrophobic residue is followed by a prolyl residue, the two may be released as an intact Xaa-Pro dipeptide.</text>
        <dbReference type="EC" id="3.4.11.2"/>
    </reaction>
</comment>
<evidence type="ECO:0000256" key="11">
    <source>
        <dbReference type="ARBA" id="ARBA00029811"/>
    </source>
</evidence>
<dbReference type="PANTHER" id="PTHR11533:SF297">
    <property type="entry name" value="AMINOPEPTIDASE N"/>
    <property type="match status" value="1"/>
</dbReference>
<evidence type="ECO:0000313" key="17">
    <source>
        <dbReference type="Proteomes" id="UP000828924"/>
    </source>
</evidence>
<feature type="domain" description="Aminopeptidase N-like N-terminal" evidence="15">
    <location>
        <begin position="70"/>
        <end position="243"/>
    </location>
</feature>
<evidence type="ECO:0000256" key="6">
    <source>
        <dbReference type="ARBA" id="ARBA00022670"/>
    </source>
</evidence>
<evidence type="ECO:0000256" key="3">
    <source>
        <dbReference type="ARBA" id="ARBA00010136"/>
    </source>
</evidence>
<evidence type="ECO:0000256" key="1">
    <source>
        <dbReference type="ARBA" id="ARBA00000098"/>
    </source>
</evidence>
<comment type="similarity">
    <text evidence="3">Belongs to the peptidase M1 family.</text>
</comment>
<keyword evidence="9" id="KW-0862">Zinc</keyword>
<dbReference type="SUPFAM" id="SSF63737">
    <property type="entry name" value="Leukotriene A4 hydrolase N-terminal domain"/>
    <property type="match status" value="1"/>
</dbReference>
<dbReference type="PANTHER" id="PTHR11533">
    <property type="entry name" value="PROTEASE M1 ZINC METALLOPROTEASE"/>
    <property type="match status" value="1"/>
</dbReference>
<gene>
    <name evidence="16" type="ORF">J4032_34515</name>
</gene>
<feature type="signal peptide" evidence="13">
    <location>
        <begin position="1"/>
        <end position="35"/>
    </location>
</feature>
<dbReference type="InterPro" id="IPR050344">
    <property type="entry name" value="Peptidase_M1_aminopeptidases"/>
</dbReference>
<dbReference type="SUPFAM" id="SSF55486">
    <property type="entry name" value="Metalloproteases ('zincins'), catalytic domain"/>
    <property type="match status" value="1"/>
</dbReference>
<dbReference type="Gene3D" id="1.10.390.10">
    <property type="entry name" value="Neutral Protease Domain 2"/>
    <property type="match status" value="1"/>
</dbReference>
<evidence type="ECO:0000313" key="16">
    <source>
        <dbReference type="EMBL" id="UNM15905.1"/>
    </source>
</evidence>
<evidence type="ECO:0000256" key="2">
    <source>
        <dbReference type="ARBA" id="ARBA00001947"/>
    </source>
</evidence>
<dbReference type="InterPro" id="IPR042097">
    <property type="entry name" value="Aminopeptidase_N-like_N_sf"/>
</dbReference>
<keyword evidence="13" id="KW-0732">Signal</keyword>
<accession>A0ABY3WZE1</accession>
<reference evidence="16 17" key="1">
    <citation type="submission" date="2021-03" db="EMBL/GenBank/DDBJ databases">
        <title>Complete genome of Streptomyces formicae strain 1H-GS9 (DSM 100524).</title>
        <authorList>
            <person name="Atanasov K.E."/>
            <person name="Altabella T."/>
            <person name="Ferrer A."/>
        </authorList>
    </citation>
    <scope>NUCLEOTIDE SEQUENCE [LARGE SCALE GENOMIC DNA]</scope>
    <source>
        <strain evidence="16 17">1H-GS9</strain>
    </source>
</reference>
<organism evidence="16 17">
    <name type="scientific">Streptomyces formicae</name>
    <dbReference type="NCBI Taxonomy" id="1616117"/>
    <lineage>
        <taxon>Bacteria</taxon>
        <taxon>Bacillati</taxon>
        <taxon>Actinomycetota</taxon>
        <taxon>Actinomycetes</taxon>
        <taxon>Kitasatosporales</taxon>
        <taxon>Streptomycetaceae</taxon>
        <taxon>Streptomyces</taxon>
    </lineage>
</organism>
<keyword evidence="7" id="KW-0479">Metal-binding</keyword>
<evidence type="ECO:0000259" key="14">
    <source>
        <dbReference type="Pfam" id="PF01433"/>
    </source>
</evidence>
<dbReference type="CDD" id="cd09603">
    <property type="entry name" value="M1_APN_like"/>
    <property type="match status" value="1"/>
</dbReference>
<sequence>MRSGQSVHRITCVDQRPFLRTLAPAAALLALVAGAGCTAGAAHGVHGTPGAAGLRDPYFPKLGNGGYDVQHYALTLDYDPRTGMLHGTAEITARATQSLSAFNLDFHGLTVGGATVDGAPAAVNRAGDELTLRPHDDLHKGDTFRAVVRYSGSPRTITNRGGAEEGWLKTADGALALGQPTGSMAWFPGNHHPSDKASYDITVTVPKGLTAVSNGELRSQRSAADGRRTTFAWHTAQPMASYVTTVAIGAYEITRSRPDAGGVPVYSAADRTVAERSGPLLARIPELMEWAEENFGPYPFSSTGAIVERTGDAGYALETQNRPVLTEDSFTPPILVHELAHQWYGDSVTPESWQDMWLNEGFATYAEWLYAEDFEDTPAQVSFEEAFDVDWFWEFPPADPPSAEQVSDPPVYYRGAMVLHKLRQAVGDDTFFAILKGWPQTHRHGNASTDDFTAYAEKTSGKDLTELWDVWLYGEDRPDEP</sequence>
<dbReference type="EC" id="3.4.11.2" evidence="4"/>
<evidence type="ECO:0000256" key="5">
    <source>
        <dbReference type="ARBA" id="ARBA00015611"/>
    </source>
</evidence>
<feature type="chain" id="PRO_5047233017" description="Aminopeptidase N" evidence="13">
    <location>
        <begin position="36"/>
        <end position="481"/>
    </location>
</feature>
<evidence type="ECO:0000256" key="4">
    <source>
        <dbReference type="ARBA" id="ARBA00012564"/>
    </source>
</evidence>
<keyword evidence="6" id="KW-0645">Protease</keyword>
<protein>
    <recommendedName>
        <fullName evidence="5">Aminopeptidase N</fullName>
        <ecNumber evidence="4">3.4.11.2</ecNumber>
    </recommendedName>
    <alternativeName>
        <fullName evidence="11">Alanine aminopeptidase</fullName>
    </alternativeName>
    <alternativeName>
        <fullName evidence="12">Lysyl aminopeptidase</fullName>
    </alternativeName>
</protein>
<evidence type="ECO:0000256" key="12">
    <source>
        <dbReference type="ARBA" id="ARBA00031533"/>
    </source>
</evidence>
<dbReference type="PRINTS" id="PR00756">
    <property type="entry name" value="ALADIPTASE"/>
</dbReference>
<dbReference type="Proteomes" id="UP000828924">
    <property type="component" value="Chromosome"/>
</dbReference>
<evidence type="ECO:0000256" key="8">
    <source>
        <dbReference type="ARBA" id="ARBA00022801"/>
    </source>
</evidence>
<keyword evidence="17" id="KW-1185">Reference proteome</keyword>
<evidence type="ECO:0000259" key="15">
    <source>
        <dbReference type="Pfam" id="PF17900"/>
    </source>
</evidence>
<dbReference type="Pfam" id="PF17900">
    <property type="entry name" value="Peptidase_M1_N"/>
    <property type="match status" value="1"/>
</dbReference>
<dbReference type="InterPro" id="IPR001930">
    <property type="entry name" value="Peptidase_M1"/>
</dbReference>
<dbReference type="Pfam" id="PF01433">
    <property type="entry name" value="Peptidase_M1"/>
    <property type="match status" value="1"/>
</dbReference>
<feature type="domain" description="Peptidase M1 membrane alanine aminopeptidase" evidence="14">
    <location>
        <begin position="334"/>
        <end position="471"/>
    </location>
</feature>
<comment type="cofactor">
    <cofactor evidence="2">
        <name>Zn(2+)</name>
        <dbReference type="ChEBI" id="CHEBI:29105"/>
    </cofactor>
</comment>
<name>A0ABY3WZE1_9ACTN</name>
<proteinExistence type="inferred from homology"/>
<dbReference type="Gene3D" id="2.60.40.1730">
    <property type="entry name" value="tricorn interacting facor f3 domain"/>
    <property type="match status" value="1"/>
</dbReference>
<dbReference type="InterPro" id="IPR045357">
    <property type="entry name" value="Aminopeptidase_N-like_N"/>
</dbReference>
<evidence type="ECO:0000256" key="9">
    <source>
        <dbReference type="ARBA" id="ARBA00022833"/>
    </source>
</evidence>
<dbReference type="InterPro" id="IPR014782">
    <property type="entry name" value="Peptidase_M1_dom"/>
</dbReference>
<evidence type="ECO:0000256" key="10">
    <source>
        <dbReference type="ARBA" id="ARBA00023049"/>
    </source>
</evidence>
<evidence type="ECO:0000256" key="7">
    <source>
        <dbReference type="ARBA" id="ARBA00022723"/>
    </source>
</evidence>